<dbReference type="PANTHER" id="PTHR30244">
    <property type="entry name" value="TRANSAMINASE"/>
    <property type="match status" value="1"/>
</dbReference>
<dbReference type="AlphaFoldDB" id="A0A178M9E3"/>
<dbReference type="GO" id="GO:0030170">
    <property type="term" value="F:pyridoxal phosphate binding"/>
    <property type="evidence" value="ECO:0007669"/>
    <property type="project" value="TreeGrafter"/>
</dbReference>
<dbReference type="Gene3D" id="3.40.640.10">
    <property type="entry name" value="Type I PLP-dependent aspartate aminotransferase-like (Major domain)"/>
    <property type="match status" value="1"/>
</dbReference>
<dbReference type="STRING" id="1437059.A6A05_04415"/>
<dbReference type="PIRSF" id="PIRSF000390">
    <property type="entry name" value="PLP_StrS"/>
    <property type="match status" value="1"/>
</dbReference>
<dbReference type="Proteomes" id="UP000078543">
    <property type="component" value="Unassembled WGS sequence"/>
</dbReference>
<accession>A0A178M9E3</accession>
<dbReference type="InterPro" id="IPR015424">
    <property type="entry name" value="PyrdxlP-dep_Trfase"/>
</dbReference>
<dbReference type="InterPro" id="IPR015422">
    <property type="entry name" value="PyrdxlP-dep_Trfase_small"/>
</dbReference>
<name>A0A178M9E3_9PROT</name>
<evidence type="ECO:0000256" key="3">
    <source>
        <dbReference type="RuleBase" id="RU004508"/>
    </source>
</evidence>
<evidence type="ECO:0000256" key="2">
    <source>
        <dbReference type="PIRSR" id="PIRSR000390-2"/>
    </source>
</evidence>
<dbReference type="InterPro" id="IPR000653">
    <property type="entry name" value="DegT/StrS_aminotransferase"/>
</dbReference>
<reference evidence="4 5" key="1">
    <citation type="submission" date="2016-04" db="EMBL/GenBank/DDBJ databases">
        <title>Draft genome sequence of freshwater magnetotactic bacteria Magnetospirillum marisnigri SP-1 and Magnetospirillum moscoviense BB-1.</title>
        <authorList>
            <person name="Koziaeva V."/>
            <person name="Dziuba M.V."/>
            <person name="Ivanov T.M."/>
            <person name="Kuznetsov B."/>
            <person name="Grouzdev D.S."/>
        </authorList>
    </citation>
    <scope>NUCLEOTIDE SEQUENCE [LARGE SCALE GENOMIC DNA]</scope>
    <source>
        <strain evidence="4 5">BB-1</strain>
    </source>
</reference>
<comment type="similarity">
    <text evidence="3">Belongs to the DegT/DnrJ/EryC1 family.</text>
</comment>
<evidence type="ECO:0000313" key="5">
    <source>
        <dbReference type="Proteomes" id="UP000078543"/>
    </source>
</evidence>
<dbReference type="Gene3D" id="3.90.1150.10">
    <property type="entry name" value="Aspartate Aminotransferase, domain 1"/>
    <property type="match status" value="1"/>
</dbReference>
<dbReference type="PANTHER" id="PTHR30244:SF42">
    <property type="entry name" value="UDP-2-ACETAMIDO-2-DEOXY-3-OXO-D-GLUCURONATE AMINOTRANSFERASE"/>
    <property type="match status" value="1"/>
</dbReference>
<sequence length="368" mass="39239">MRRIPFVDLKAQFAEEREALMPVVESCLATGAWVGGEAVERLETDLAARCGRAHAVALNSGTDALILGLKALGIGPGDEVITAPNSFIASAGAIIAVGAVPVFADVRPDQNIDPDAVAAAITPRTRAIMPVHLTGRVADMDAVTAIAARHNLAVVEDAAQSFGARYRGRPAGSFGHVGCFSAHPLKNLNAAGDAGFAVTDDAALAERLRRLRSHGLADRNSAPEWGLVSRMDALQAAILSFRLTRLADVIERRRANAALYRRHLAAFNAPCRDHEFNTFHLFVIQADDRDGLRSFLAEQGIATAIHYPIPIHLQPAAAGLGYGPGAFPECERQAARILSLPIHQFLPPEDIDFVCDGIIRFMAAQGAS</sequence>
<dbReference type="Pfam" id="PF01041">
    <property type="entry name" value="DegT_DnrJ_EryC1"/>
    <property type="match status" value="1"/>
</dbReference>
<evidence type="ECO:0000256" key="1">
    <source>
        <dbReference type="PIRSR" id="PIRSR000390-1"/>
    </source>
</evidence>
<dbReference type="GO" id="GO:0008483">
    <property type="term" value="F:transaminase activity"/>
    <property type="evidence" value="ECO:0007669"/>
    <property type="project" value="TreeGrafter"/>
</dbReference>
<keyword evidence="2 3" id="KW-0663">Pyridoxal phosphate</keyword>
<feature type="modified residue" description="N6-(pyridoxal phosphate)lysine" evidence="2">
    <location>
        <position position="186"/>
    </location>
</feature>
<dbReference type="SUPFAM" id="SSF53383">
    <property type="entry name" value="PLP-dependent transferases"/>
    <property type="match status" value="1"/>
</dbReference>
<feature type="active site" description="Proton acceptor" evidence="1">
    <location>
        <position position="186"/>
    </location>
</feature>
<dbReference type="OrthoDB" id="9768668at2"/>
<protein>
    <submittedName>
        <fullName evidence="4">Transcriptional regulator</fullName>
    </submittedName>
</protein>
<organism evidence="4 5">
    <name type="scientific">Magnetospirillum moscoviense</name>
    <dbReference type="NCBI Taxonomy" id="1437059"/>
    <lineage>
        <taxon>Bacteria</taxon>
        <taxon>Pseudomonadati</taxon>
        <taxon>Pseudomonadota</taxon>
        <taxon>Alphaproteobacteria</taxon>
        <taxon>Rhodospirillales</taxon>
        <taxon>Rhodospirillaceae</taxon>
        <taxon>Magnetospirillum</taxon>
    </lineage>
</organism>
<comment type="caution">
    <text evidence="4">The sequence shown here is derived from an EMBL/GenBank/DDBJ whole genome shotgun (WGS) entry which is preliminary data.</text>
</comment>
<keyword evidence="5" id="KW-1185">Reference proteome</keyword>
<dbReference type="EMBL" id="LWQU01000185">
    <property type="protein sequence ID" value="OAN45369.1"/>
    <property type="molecule type" value="Genomic_DNA"/>
</dbReference>
<dbReference type="CDD" id="cd00616">
    <property type="entry name" value="AHBA_syn"/>
    <property type="match status" value="1"/>
</dbReference>
<dbReference type="InterPro" id="IPR015421">
    <property type="entry name" value="PyrdxlP-dep_Trfase_major"/>
</dbReference>
<evidence type="ECO:0000313" key="4">
    <source>
        <dbReference type="EMBL" id="OAN45369.1"/>
    </source>
</evidence>
<dbReference type="GO" id="GO:0000271">
    <property type="term" value="P:polysaccharide biosynthetic process"/>
    <property type="evidence" value="ECO:0007669"/>
    <property type="project" value="TreeGrafter"/>
</dbReference>
<dbReference type="RefSeq" id="WP_068504156.1">
    <property type="nucleotide sequence ID" value="NZ_LWQU01000185.1"/>
</dbReference>
<proteinExistence type="inferred from homology"/>
<gene>
    <name evidence="4" type="ORF">A6A05_04415</name>
</gene>